<reference evidence="2" key="1">
    <citation type="submission" date="2018-04" db="EMBL/GenBank/DDBJ databases">
        <title>Transcriptome assembly of Sipha flava.</title>
        <authorList>
            <person name="Scully E.D."/>
            <person name="Geib S.M."/>
            <person name="Palmer N.A."/>
            <person name="Koch K."/>
            <person name="Bradshaw J."/>
            <person name="Heng-Moss T."/>
            <person name="Sarath G."/>
        </authorList>
    </citation>
    <scope>NUCLEOTIDE SEQUENCE</scope>
</reference>
<dbReference type="AlphaFoldDB" id="A0A2S2R753"/>
<accession>A0A2S2R753</accession>
<keyword evidence="1" id="KW-0472">Membrane</keyword>
<keyword evidence="1" id="KW-1133">Transmembrane helix</keyword>
<protein>
    <submittedName>
        <fullName evidence="2">Uncharacterized protein</fullName>
    </submittedName>
</protein>
<sequence length="109" mass="12667">MRITVGRTCAKDVNEVSFRINTKATPSLGIGRKMFSFHGRTSITILNTNIEYTSKRIIRKSLYIVNIYITVYYIHLCICIRFFSFFSLGLLHSYVINTALLHTNYEFKS</sequence>
<keyword evidence="1" id="KW-0812">Transmembrane</keyword>
<name>A0A2S2R753_9HEMI</name>
<evidence type="ECO:0000256" key="1">
    <source>
        <dbReference type="SAM" id="Phobius"/>
    </source>
</evidence>
<proteinExistence type="predicted"/>
<organism evidence="2">
    <name type="scientific">Sipha flava</name>
    <name type="common">yellow sugarcane aphid</name>
    <dbReference type="NCBI Taxonomy" id="143950"/>
    <lineage>
        <taxon>Eukaryota</taxon>
        <taxon>Metazoa</taxon>
        <taxon>Ecdysozoa</taxon>
        <taxon>Arthropoda</taxon>
        <taxon>Hexapoda</taxon>
        <taxon>Insecta</taxon>
        <taxon>Pterygota</taxon>
        <taxon>Neoptera</taxon>
        <taxon>Paraneoptera</taxon>
        <taxon>Hemiptera</taxon>
        <taxon>Sternorrhyncha</taxon>
        <taxon>Aphidomorpha</taxon>
        <taxon>Aphidoidea</taxon>
        <taxon>Aphididae</taxon>
        <taxon>Sipha</taxon>
    </lineage>
</organism>
<evidence type="ECO:0000313" key="2">
    <source>
        <dbReference type="EMBL" id="MBY85794.1"/>
    </source>
</evidence>
<feature type="transmembrane region" description="Helical" evidence="1">
    <location>
        <begin position="62"/>
        <end position="83"/>
    </location>
</feature>
<gene>
    <name evidence="2" type="ORF">g.11632</name>
</gene>
<dbReference type="EMBL" id="GGMS01016591">
    <property type="protein sequence ID" value="MBY85794.1"/>
    <property type="molecule type" value="Transcribed_RNA"/>
</dbReference>